<protein>
    <submittedName>
        <fullName evidence="2">ImmA/IrrE family metallo-endopeptidase</fullName>
    </submittedName>
</protein>
<dbReference type="Gene3D" id="1.10.10.2910">
    <property type="match status" value="1"/>
</dbReference>
<comment type="caution">
    <text evidence="2">The sequence shown here is derived from an EMBL/GenBank/DDBJ whole genome shotgun (WGS) entry which is preliminary data.</text>
</comment>
<dbReference type="InterPro" id="IPR010359">
    <property type="entry name" value="IrrE_HExxH"/>
</dbReference>
<sequence>MARPRPDLRRLRRQCAAVIDDLRLPSRADLPSLCSHLAEVRKRPLHVVPVALIEQPCGMWVATRDADWIFVDDGTSPAHQEHILLHEIGHLICGHEGGAQDVAAFFPDLDPDLVHATLARTTYSDEQEQQAEVMAYLLAEVLRAPGFAAADDVTARIADSLNHSARREQR</sequence>
<dbReference type="EMBL" id="JBHSKF010000012">
    <property type="protein sequence ID" value="MFC5289725.1"/>
    <property type="molecule type" value="Genomic_DNA"/>
</dbReference>
<evidence type="ECO:0000313" key="2">
    <source>
        <dbReference type="EMBL" id="MFC5289725.1"/>
    </source>
</evidence>
<evidence type="ECO:0000259" key="1">
    <source>
        <dbReference type="Pfam" id="PF06114"/>
    </source>
</evidence>
<dbReference type="RefSeq" id="WP_378249577.1">
    <property type="nucleotide sequence ID" value="NZ_JBHSKF010000012.1"/>
</dbReference>
<keyword evidence="3" id="KW-1185">Reference proteome</keyword>
<dbReference type="Pfam" id="PF06114">
    <property type="entry name" value="Peptidase_M78"/>
    <property type="match status" value="1"/>
</dbReference>
<feature type="domain" description="IrrE N-terminal-like" evidence="1">
    <location>
        <begin position="67"/>
        <end position="133"/>
    </location>
</feature>
<evidence type="ECO:0000313" key="3">
    <source>
        <dbReference type="Proteomes" id="UP001596157"/>
    </source>
</evidence>
<accession>A0ABW0EUH0</accession>
<proteinExistence type="predicted"/>
<dbReference type="Proteomes" id="UP001596157">
    <property type="component" value="Unassembled WGS sequence"/>
</dbReference>
<organism evidence="2 3">
    <name type="scientific">Actinokineospora guangxiensis</name>
    <dbReference type="NCBI Taxonomy" id="1490288"/>
    <lineage>
        <taxon>Bacteria</taxon>
        <taxon>Bacillati</taxon>
        <taxon>Actinomycetota</taxon>
        <taxon>Actinomycetes</taxon>
        <taxon>Pseudonocardiales</taxon>
        <taxon>Pseudonocardiaceae</taxon>
        <taxon>Actinokineospora</taxon>
    </lineage>
</organism>
<gene>
    <name evidence="2" type="ORF">ACFPM7_21955</name>
</gene>
<reference evidence="3" key="1">
    <citation type="journal article" date="2019" name="Int. J. Syst. Evol. Microbiol.">
        <title>The Global Catalogue of Microorganisms (GCM) 10K type strain sequencing project: providing services to taxonomists for standard genome sequencing and annotation.</title>
        <authorList>
            <consortium name="The Broad Institute Genomics Platform"/>
            <consortium name="The Broad Institute Genome Sequencing Center for Infectious Disease"/>
            <person name="Wu L."/>
            <person name="Ma J."/>
        </authorList>
    </citation>
    <scope>NUCLEOTIDE SEQUENCE [LARGE SCALE GENOMIC DNA]</scope>
    <source>
        <strain evidence="3">CCUG 59778</strain>
    </source>
</reference>
<name>A0ABW0EUH0_9PSEU</name>